<sequence>MYKLYQEFCIDKQELPVKESYYRHICNTEFACGRCDNLQNIIRYSTNENVIKNAKQTSSCTKERPRKKQMPKKLILLKIKMILKLWL</sequence>
<evidence type="ECO:0000313" key="2">
    <source>
        <dbReference type="Proteomes" id="UP001152888"/>
    </source>
</evidence>
<name>A0A9P0LTG3_ACAOB</name>
<gene>
    <name evidence="1" type="ORF">ACAOBT_LOCUS24810</name>
</gene>
<dbReference type="AlphaFoldDB" id="A0A9P0LTG3"/>
<keyword evidence="2" id="KW-1185">Reference proteome</keyword>
<dbReference type="EMBL" id="CAKOFQ010007354">
    <property type="protein sequence ID" value="CAH1999145.1"/>
    <property type="molecule type" value="Genomic_DNA"/>
</dbReference>
<accession>A0A9P0LTG3</accession>
<comment type="caution">
    <text evidence="1">The sequence shown here is derived from an EMBL/GenBank/DDBJ whole genome shotgun (WGS) entry which is preliminary data.</text>
</comment>
<organism evidence="1 2">
    <name type="scientific">Acanthoscelides obtectus</name>
    <name type="common">Bean weevil</name>
    <name type="synonym">Bruchus obtectus</name>
    <dbReference type="NCBI Taxonomy" id="200917"/>
    <lineage>
        <taxon>Eukaryota</taxon>
        <taxon>Metazoa</taxon>
        <taxon>Ecdysozoa</taxon>
        <taxon>Arthropoda</taxon>
        <taxon>Hexapoda</taxon>
        <taxon>Insecta</taxon>
        <taxon>Pterygota</taxon>
        <taxon>Neoptera</taxon>
        <taxon>Endopterygota</taxon>
        <taxon>Coleoptera</taxon>
        <taxon>Polyphaga</taxon>
        <taxon>Cucujiformia</taxon>
        <taxon>Chrysomeloidea</taxon>
        <taxon>Chrysomelidae</taxon>
        <taxon>Bruchinae</taxon>
        <taxon>Bruchini</taxon>
        <taxon>Acanthoscelides</taxon>
    </lineage>
</organism>
<dbReference type="Proteomes" id="UP001152888">
    <property type="component" value="Unassembled WGS sequence"/>
</dbReference>
<evidence type="ECO:0000313" key="1">
    <source>
        <dbReference type="EMBL" id="CAH1999145.1"/>
    </source>
</evidence>
<protein>
    <submittedName>
        <fullName evidence="1">Uncharacterized protein</fullName>
    </submittedName>
</protein>
<reference evidence="1" key="1">
    <citation type="submission" date="2022-03" db="EMBL/GenBank/DDBJ databases">
        <authorList>
            <person name="Sayadi A."/>
        </authorList>
    </citation>
    <scope>NUCLEOTIDE SEQUENCE</scope>
</reference>
<dbReference type="OrthoDB" id="6774547at2759"/>
<proteinExistence type="predicted"/>